<evidence type="ECO:0000313" key="3">
    <source>
        <dbReference type="Proteomes" id="UP000026962"/>
    </source>
</evidence>
<keyword evidence="1" id="KW-0732">Signal</keyword>
<evidence type="ECO:0000256" key="1">
    <source>
        <dbReference type="SAM" id="SignalP"/>
    </source>
</evidence>
<sequence>MSLLGLLVVLAAAVSLVAGDGKPCPGAPSMTVETACRNASGTQAMYDMCKDALAGVPDPESDHDVTVYAVDAENAALASVRATQDAAVRLLLYNSSLSGDERGAYLFCEEVYTAAEHDMGVAADKLGVCNLDGLADDYVNGLLAVESCRDRVLNLPASPLYAMVLVDRNKAALAFLLGKLLGI</sequence>
<dbReference type="Gene3D" id="1.20.140.40">
    <property type="entry name" value="Invertase/pectin methylesterase inhibitor family protein"/>
    <property type="match status" value="1"/>
</dbReference>
<dbReference type="SUPFAM" id="SSF101148">
    <property type="entry name" value="Plant invertase/pectin methylesterase inhibitor"/>
    <property type="match status" value="1"/>
</dbReference>
<dbReference type="Gramene" id="OPUNC08G02430.1">
    <property type="protein sequence ID" value="OPUNC08G02430.1"/>
    <property type="gene ID" value="OPUNC08G02430"/>
</dbReference>
<dbReference type="InterPro" id="IPR035513">
    <property type="entry name" value="Invertase/methylesterase_inhib"/>
</dbReference>
<proteinExistence type="predicted"/>
<dbReference type="Proteomes" id="UP000026962">
    <property type="component" value="Chromosome 8"/>
</dbReference>
<dbReference type="HOGENOM" id="CLU_092954_2_1_1"/>
<accession>A0A0E0LR47</accession>
<protein>
    <recommendedName>
        <fullName evidence="4">Pectinesterase inhibitor domain-containing protein</fullName>
    </recommendedName>
</protein>
<keyword evidence="3" id="KW-1185">Reference proteome</keyword>
<dbReference type="EnsemblPlants" id="OPUNC08G02430.1">
    <property type="protein sequence ID" value="OPUNC08G02430.1"/>
    <property type="gene ID" value="OPUNC08G02430"/>
</dbReference>
<dbReference type="AlphaFoldDB" id="A0A0E0LR47"/>
<dbReference type="PANTHER" id="PTHR34838:SF2">
    <property type="entry name" value="OS08G0142500 PROTEIN"/>
    <property type="match status" value="1"/>
</dbReference>
<reference evidence="2" key="1">
    <citation type="submission" date="2015-04" db="UniProtKB">
        <authorList>
            <consortium name="EnsemblPlants"/>
        </authorList>
    </citation>
    <scope>IDENTIFICATION</scope>
</reference>
<evidence type="ECO:0000313" key="2">
    <source>
        <dbReference type="EnsemblPlants" id="OPUNC08G02430.1"/>
    </source>
</evidence>
<feature type="signal peptide" evidence="1">
    <location>
        <begin position="1"/>
        <end position="19"/>
    </location>
</feature>
<evidence type="ECO:0008006" key="4">
    <source>
        <dbReference type="Google" id="ProtNLM"/>
    </source>
</evidence>
<reference evidence="2" key="2">
    <citation type="submission" date="2018-05" db="EMBL/GenBank/DDBJ databases">
        <title>OpunRS2 (Oryza punctata Reference Sequence Version 2).</title>
        <authorList>
            <person name="Zhang J."/>
            <person name="Kudrna D."/>
            <person name="Lee S."/>
            <person name="Talag J."/>
            <person name="Welchert J."/>
            <person name="Wing R.A."/>
        </authorList>
    </citation>
    <scope>NUCLEOTIDE SEQUENCE [LARGE SCALE GENOMIC DNA]</scope>
</reference>
<dbReference type="PANTHER" id="PTHR34838">
    <property type="entry name" value="OS08G0142100 PROTEIN-RELATED"/>
    <property type="match status" value="1"/>
</dbReference>
<dbReference type="OMA" id="CEESYGA"/>
<organism evidence="2">
    <name type="scientific">Oryza punctata</name>
    <name type="common">Red rice</name>
    <dbReference type="NCBI Taxonomy" id="4537"/>
    <lineage>
        <taxon>Eukaryota</taxon>
        <taxon>Viridiplantae</taxon>
        <taxon>Streptophyta</taxon>
        <taxon>Embryophyta</taxon>
        <taxon>Tracheophyta</taxon>
        <taxon>Spermatophyta</taxon>
        <taxon>Magnoliopsida</taxon>
        <taxon>Liliopsida</taxon>
        <taxon>Poales</taxon>
        <taxon>Poaceae</taxon>
        <taxon>BOP clade</taxon>
        <taxon>Oryzoideae</taxon>
        <taxon>Oryzeae</taxon>
        <taxon>Oryzinae</taxon>
        <taxon>Oryza</taxon>
    </lineage>
</organism>
<feature type="chain" id="PRO_5002366810" description="Pectinesterase inhibitor domain-containing protein" evidence="1">
    <location>
        <begin position="20"/>
        <end position="183"/>
    </location>
</feature>
<name>A0A0E0LR47_ORYPU</name>
<dbReference type="eggNOG" id="ENOG502R3IX">
    <property type="taxonomic scope" value="Eukaryota"/>
</dbReference>